<dbReference type="Proteomes" id="UP000683246">
    <property type="component" value="Chromosome"/>
</dbReference>
<dbReference type="SUPFAM" id="SSF47413">
    <property type="entry name" value="lambda repressor-like DNA-binding domains"/>
    <property type="match status" value="1"/>
</dbReference>
<proteinExistence type="predicted"/>
<dbReference type="GO" id="GO:0003677">
    <property type="term" value="F:DNA binding"/>
    <property type="evidence" value="ECO:0007669"/>
    <property type="project" value="InterPro"/>
</dbReference>
<reference evidence="2" key="1">
    <citation type="submission" date="2020-07" db="EMBL/GenBank/DDBJ databases">
        <title>Vallitalea pronyensis genome.</title>
        <authorList>
            <person name="Postec A."/>
        </authorList>
    </citation>
    <scope>NUCLEOTIDE SEQUENCE</scope>
    <source>
        <strain evidence="2">FatNI3</strain>
    </source>
</reference>
<dbReference type="AlphaFoldDB" id="A0A8J8MJ80"/>
<keyword evidence="3" id="KW-1185">Reference proteome</keyword>
<sequence length="132" mass="15395">MNNLETLGQRISYLRTKCGLSQRRLMDELGFENLSKYEKDKREPKIDVLKALANYFHISLDWLLNGSEYIHPNGLTEREIQIIKQLRQLDKNEQTKIEGMIELKLVEAGIHAYSLQKELNPAKPNIGNFRPK</sequence>
<dbReference type="InterPro" id="IPR010982">
    <property type="entry name" value="Lambda_DNA-bd_dom_sf"/>
</dbReference>
<dbReference type="PROSITE" id="PS50943">
    <property type="entry name" value="HTH_CROC1"/>
    <property type="match status" value="1"/>
</dbReference>
<dbReference type="Pfam" id="PF12844">
    <property type="entry name" value="HTH_19"/>
    <property type="match status" value="1"/>
</dbReference>
<dbReference type="InterPro" id="IPR001387">
    <property type="entry name" value="Cro/C1-type_HTH"/>
</dbReference>
<feature type="domain" description="HTH cro/C1-type" evidence="1">
    <location>
        <begin position="11"/>
        <end position="63"/>
    </location>
</feature>
<accession>A0A8J8MJ80</accession>
<dbReference type="RefSeq" id="WP_212698069.1">
    <property type="nucleotide sequence ID" value="NZ_CP058649.1"/>
</dbReference>
<protein>
    <submittedName>
        <fullName evidence="2">Helix-turn-helix domain-containing protein</fullName>
    </submittedName>
</protein>
<dbReference type="Gene3D" id="1.10.260.40">
    <property type="entry name" value="lambda repressor-like DNA-binding domains"/>
    <property type="match status" value="1"/>
</dbReference>
<dbReference type="SMART" id="SM00530">
    <property type="entry name" value="HTH_XRE"/>
    <property type="match status" value="1"/>
</dbReference>
<organism evidence="2 3">
    <name type="scientific">Vallitalea pronyensis</name>
    <dbReference type="NCBI Taxonomy" id="1348613"/>
    <lineage>
        <taxon>Bacteria</taxon>
        <taxon>Bacillati</taxon>
        <taxon>Bacillota</taxon>
        <taxon>Clostridia</taxon>
        <taxon>Lachnospirales</taxon>
        <taxon>Vallitaleaceae</taxon>
        <taxon>Vallitalea</taxon>
    </lineage>
</organism>
<evidence type="ECO:0000313" key="2">
    <source>
        <dbReference type="EMBL" id="QUI22579.1"/>
    </source>
</evidence>
<name>A0A8J8MJ80_9FIRM</name>
<evidence type="ECO:0000259" key="1">
    <source>
        <dbReference type="PROSITE" id="PS50943"/>
    </source>
</evidence>
<gene>
    <name evidence="2" type="ORF">HZI73_09820</name>
</gene>
<dbReference type="KEGG" id="vpy:HZI73_09820"/>
<dbReference type="CDD" id="cd00093">
    <property type="entry name" value="HTH_XRE"/>
    <property type="match status" value="1"/>
</dbReference>
<dbReference type="EMBL" id="CP058649">
    <property type="protein sequence ID" value="QUI22579.1"/>
    <property type="molecule type" value="Genomic_DNA"/>
</dbReference>
<evidence type="ECO:0000313" key="3">
    <source>
        <dbReference type="Proteomes" id="UP000683246"/>
    </source>
</evidence>